<dbReference type="InterPro" id="IPR008707">
    <property type="entry name" value="B-propeller_PilY1"/>
</dbReference>
<organism evidence="10 11">
    <name type="scientific">Zhongshania arctica</name>
    <dbReference type="NCBI Taxonomy" id="3238302"/>
    <lineage>
        <taxon>Bacteria</taxon>
        <taxon>Pseudomonadati</taxon>
        <taxon>Pseudomonadota</taxon>
        <taxon>Gammaproteobacteria</taxon>
        <taxon>Cellvibrionales</taxon>
        <taxon>Spongiibacteraceae</taxon>
        <taxon>Zhongshania</taxon>
    </lineage>
</organism>
<dbReference type="Proteomes" id="UP001557484">
    <property type="component" value="Unassembled WGS sequence"/>
</dbReference>
<evidence type="ECO:0000259" key="9">
    <source>
        <dbReference type="Pfam" id="PF05567"/>
    </source>
</evidence>
<dbReference type="EMBL" id="JBFRYB010000002">
    <property type="protein sequence ID" value="MEX1667217.1"/>
    <property type="molecule type" value="Genomic_DNA"/>
</dbReference>
<evidence type="ECO:0000313" key="10">
    <source>
        <dbReference type="EMBL" id="MEX1667217.1"/>
    </source>
</evidence>
<keyword evidence="5" id="KW-0106">Calcium</keyword>
<dbReference type="PROSITE" id="PS00018">
    <property type="entry name" value="EF_HAND_1"/>
    <property type="match status" value="1"/>
</dbReference>
<keyword evidence="4" id="KW-0479">Metal-binding</keyword>
<comment type="similarity">
    <text evidence="2">Belongs to the PilY1 family.</text>
</comment>
<keyword evidence="11" id="KW-1185">Reference proteome</keyword>
<reference evidence="10 11" key="1">
    <citation type="journal article" date="2011" name="Int. J. Syst. Evol. Microbiol.">
        <title>Zhongshania antarctica gen. nov., sp. nov. and Zhongshania guokunii sp. nov., gammaproteobacteria respectively isolated from coastal attached (fast) ice and surface seawater of the Antarctic.</title>
        <authorList>
            <person name="Li H.J."/>
            <person name="Zhang X.Y."/>
            <person name="Chen C.X."/>
            <person name="Zhang Y.J."/>
            <person name="Gao Z.M."/>
            <person name="Yu Y."/>
            <person name="Chen X.L."/>
            <person name="Chen B."/>
            <person name="Zhang Y.Z."/>
        </authorList>
    </citation>
    <scope>NUCLEOTIDE SEQUENCE [LARGE SCALE GENOMIC DNA]</scope>
    <source>
        <strain evidence="10 11">R06B22</strain>
    </source>
</reference>
<evidence type="ECO:0000256" key="7">
    <source>
        <dbReference type="SAM" id="MobiDB-lite"/>
    </source>
</evidence>
<feature type="signal peptide" evidence="8">
    <location>
        <begin position="1"/>
        <end position="33"/>
    </location>
</feature>
<feature type="region of interest" description="Disordered" evidence="7">
    <location>
        <begin position="474"/>
        <end position="503"/>
    </location>
</feature>
<comment type="subcellular location">
    <subcellularLocation>
        <location evidence="1">Fimbrium</location>
    </subcellularLocation>
</comment>
<evidence type="ECO:0000256" key="8">
    <source>
        <dbReference type="SAM" id="SignalP"/>
    </source>
</evidence>
<evidence type="ECO:0000313" key="11">
    <source>
        <dbReference type="Proteomes" id="UP001557484"/>
    </source>
</evidence>
<evidence type="ECO:0000256" key="5">
    <source>
        <dbReference type="ARBA" id="ARBA00022837"/>
    </source>
</evidence>
<evidence type="ECO:0000256" key="3">
    <source>
        <dbReference type="ARBA" id="ARBA00022558"/>
    </source>
</evidence>
<keyword evidence="8" id="KW-0732">Signal</keyword>
<feature type="chain" id="PRO_5046122259" evidence="8">
    <location>
        <begin position="34"/>
        <end position="1270"/>
    </location>
</feature>
<evidence type="ECO:0000256" key="6">
    <source>
        <dbReference type="ARBA" id="ARBA00023263"/>
    </source>
</evidence>
<feature type="compositionally biased region" description="Low complexity" evidence="7">
    <location>
        <begin position="479"/>
        <end position="498"/>
    </location>
</feature>
<comment type="caution">
    <text evidence="10">The sequence shown here is derived from an EMBL/GenBank/DDBJ whole genome shotgun (WGS) entry which is preliminary data.</text>
</comment>
<name>A0ABV3U091_9GAMM</name>
<keyword evidence="6" id="KW-0281">Fimbrium</keyword>
<accession>A0ABV3U091</accession>
<dbReference type="SUPFAM" id="SSF50998">
    <property type="entry name" value="Quinoprotein alcohol dehydrogenase-like"/>
    <property type="match status" value="1"/>
</dbReference>
<dbReference type="InterPro" id="IPR011047">
    <property type="entry name" value="Quinoprotein_ADH-like_sf"/>
</dbReference>
<feature type="domain" description="PilY1 beta-propeller" evidence="9">
    <location>
        <begin position="761"/>
        <end position="1082"/>
    </location>
</feature>
<evidence type="ECO:0000256" key="1">
    <source>
        <dbReference type="ARBA" id="ARBA00004561"/>
    </source>
</evidence>
<dbReference type="Pfam" id="PF05567">
    <property type="entry name" value="T4P_PilY1"/>
    <property type="match status" value="1"/>
</dbReference>
<keyword evidence="3" id="KW-1029">Fimbrium biogenesis</keyword>
<evidence type="ECO:0000256" key="2">
    <source>
        <dbReference type="ARBA" id="ARBA00008387"/>
    </source>
</evidence>
<evidence type="ECO:0000256" key="4">
    <source>
        <dbReference type="ARBA" id="ARBA00022723"/>
    </source>
</evidence>
<protein>
    <submittedName>
        <fullName evidence="10">Pilus assembly protein</fullName>
    </submittedName>
</protein>
<dbReference type="InterPro" id="IPR018247">
    <property type="entry name" value="EF_Hand_1_Ca_BS"/>
</dbReference>
<proteinExistence type="inferred from homology"/>
<dbReference type="RefSeq" id="WP_368377327.1">
    <property type="nucleotide sequence ID" value="NZ_JBFRYB010000002.1"/>
</dbReference>
<sequence length="1270" mass="136968">MTISKKRNTRVGLLFFSMAIIFPSLLNMSSAYAADSCIIEQVTNKSIGKKNANQTYTFSDLSKITEIVSVDVDKKKECPNRKYAFNDNKLTVYNSKNDNTKCKAKFTVKGEKKDCSSVDPVNDDIAQNPLFLTQAAEPNVMYILDDSGSMQFELMPDSIIYSSTRYIFPRADGVYKGDDYSNYVPTVDANSGFNARSRSPQINSVYYNPNSTYAPWIKADGSLYPDADPKCALHNPDRTTNSFDAKLCRNLTVNNGNYNSVRWYSCDSGGDCSFTTNNKSFWPAKYFWYKGAGSDWSWSNFKEVEIRSGQTYTGDGRENRDDCDEADDGAVSCTYTQEIQNFANWYTYYRSRILTARGGSGYAFAEQGVGIRVGFGSINQDETTIDGEKTKVIVNGVRAFDGEARTNFYKSLYEREIPNAGTPLRLAVDYAGKYFSRKDNKGPWGADPGTDDSSDQLECRRNYTVLMTDGYWSGSATSGGPNNNNDGTDGPTQTGPTGASFSYKKVSPFTDGESSTLADAAMYYWKNDLRTDMPNVVAVSKTSPAFWQHMTTFGVGLGVFGTVDPDAAFAAISSGDTISWPKPTSNEVHKIDDLLHAAVNTRGGFFSASEPEVFANKLGAILQTIANESKSSASSVAANSTRLDSGTLVYQASFNSLEWSGRIIAYSLNGDGSLNNAVWDTNKGGIPAPASRNIITGVGDQQGFTNKAIAFTDANWSQLATSQQNELIAGESIADGKARLAWLRGDKSLEGNKFRGRSTILGDIINSDPFFVGQNENFGYNKLPGLEGSSYASFLSAKAARTSMIYVGANDGMLHGFNASTGVEKFAYIPVSAYPKLAELTAPEYEHSYIVDGSPRVLDAYLSGAWKSILVGSTAAGGRSVFAIDVTNPDALGASNFLWEFATPTTATDKLGVAMSQPAIARVAAGGKWVAIFGNGYNSGDTVKLFVVDLGTGALLKAINTGVSGTDNGLATPVPVDVNNDRVTDFVYAGDLKGNLWKFDLRGTNNNQWDVAFKTAGVATPLYTVVDLDGNPQPITSRPTVGAHPQGGYMVYFGTGKYFENSDAVLPATPPVQDFYGIRDNGASFTGRDKLLSQSIEFQGAATTKNGSVSTNQIRIVTNNSAGSPPTYGWHLPLYPPSKARTGERVVSQPVLRNGRIIFATIIPSESVCGFGGSSFLMELDAETGGRIGDPVLDINGDGKVDLLDLALFEGDYYPASGIGSPEMIKTPGIIGAGELEYKYTSGTSGTIGVITETGGGSEASGRQSWRQLQ</sequence>
<gene>
    <name evidence="10" type="ORF">AB4875_17100</name>
</gene>